<dbReference type="InterPro" id="IPR003848">
    <property type="entry name" value="DUF218"/>
</dbReference>
<feature type="domain" description="DUF218" evidence="2">
    <location>
        <begin position="93"/>
        <end position="262"/>
    </location>
</feature>
<dbReference type="PANTHER" id="PTHR30336:SF4">
    <property type="entry name" value="ENVELOPE BIOGENESIS FACTOR ELYC"/>
    <property type="match status" value="1"/>
</dbReference>
<feature type="transmembrane region" description="Helical" evidence="1">
    <location>
        <begin position="16"/>
        <end position="38"/>
    </location>
</feature>
<dbReference type="PANTHER" id="PTHR30336">
    <property type="entry name" value="INNER MEMBRANE PROTEIN, PROBABLE PERMEASE"/>
    <property type="match status" value="1"/>
</dbReference>
<dbReference type="Gene3D" id="3.40.50.620">
    <property type="entry name" value="HUPs"/>
    <property type="match status" value="1"/>
</dbReference>
<keyword evidence="1" id="KW-0472">Membrane</keyword>
<feature type="transmembrane region" description="Helical" evidence="1">
    <location>
        <begin position="45"/>
        <end position="68"/>
    </location>
</feature>
<evidence type="ECO:0000256" key="1">
    <source>
        <dbReference type="SAM" id="Phobius"/>
    </source>
</evidence>
<evidence type="ECO:0000313" key="3">
    <source>
        <dbReference type="EMBL" id="NHK98494.1"/>
    </source>
</evidence>
<dbReference type="InterPro" id="IPR051599">
    <property type="entry name" value="Cell_Envelope_Assoc"/>
</dbReference>
<accession>A0ABX0HXI1</accession>
<dbReference type="InterPro" id="IPR014729">
    <property type="entry name" value="Rossmann-like_a/b/a_fold"/>
</dbReference>
<reference evidence="3 4" key="1">
    <citation type="submission" date="2020-03" db="EMBL/GenBank/DDBJ databases">
        <title>Rubrivivax benzoatilyticus JA2 (sequenced after 10 years sub-culturing).</title>
        <authorList>
            <person name="Gupta D."/>
            <person name="Chintalapati S."/>
            <person name="Chintalapati V.R."/>
        </authorList>
    </citation>
    <scope>NUCLEOTIDE SEQUENCE [LARGE SCALE GENOMIC DNA]</scope>
    <source>
        <strain evidence="3 4">JA2-Mal</strain>
    </source>
</reference>
<keyword evidence="4" id="KW-1185">Reference proteome</keyword>
<sequence length="267" mass="28726">MNDLLVRLGIESWKPALAMLLLPPVPMLLLILLGAWMLRRRALGWLPLAAGVLALWAVCTPAGSHWLVARLTQPPAALGADEVRALRDAPGTAIVVLGAGIYPEAPEYGAAVLKPLSAQRLRYGVWLARRTGLPLAFSGGRGHHARSGPSEAEVAAATLAEDHGMVLRWAETRSRDTHENAVHSVALLHEAGITRIVLVTNGFHMRRALAAFERAAARQGVPMQLVAAPTGTRPERPLEGGDLLPDPEAYRLSWIAMHEWLGRLAGA</sequence>
<dbReference type="CDD" id="cd06259">
    <property type="entry name" value="YdcF-like"/>
    <property type="match status" value="1"/>
</dbReference>
<dbReference type="Pfam" id="PF02698">
    <property type="entry name" value="DUF218"/>
    <property type="match status" value="1"/>
</dbReference>
<organism evidence="3 4">
    <name type="scientific">Rubrivivax benzoatilyticus</name>
    <dbReference type="NCBI Taxonomy" id="316997"/>
    <lineage>
        <taxon>Bacteria</taxon>
        <taxon>Pseudomonadati</taxon>
        <taxon>Pseudomonadota</taxon>
        <taxon>Betaproteobacteria</taxon>
        <taxon>Burkholderiales</taxon>
        <taxon>Sphaerotilaceae</taxon>
        <taxon>Rubrivivax</taxon>
    </lineage>
</organism>
<evidence type="ECO:0000259" key="2">
    <source>
        <dbReference type="Pfam" id="PF02698"/>
    </source>
</evidence>
<evidence type="ECO:0000313" key="4">
    <source>
        <dbReference type="Proteomes" id="UP000802098"/>
    </source>
</evidence>
<gene>
    <name evidence="3" type="ORF">G7087_08925</name>
</gene>
<keyword evidence="1" id="KW-0812">Transmembrane</keyword>
<protein>
    <submittedName>
        <fullName evidence="3">YdcF family protein</fullName>
    </submittedName>
</protein>
<keyword evidence="1" id="KW-1133">Transmembrane helix</keyword>
<dbReference type="EMBL" id="JAAOCD010000003">
    <property type="protein sequence ID" value="NHK98494.1"/>
    <property type="molecule type" value="Genomic_DNA"/>
</dbReference>
<dbReference type="Proteomes" id="UP000802098">
    <property type="component" value="Unassembled WGS sequence"/>
</dbReference>
<proteinExistence type="predicted"/>
<dbReference type="RefSeq" id="WP_009856878.1">
    <property type="nucleotide sequence ID" value="NZ_JAAOCD010000003.1"/>
</dbReference>
<comment type="caution">
    <text evidence="3">The sequence shown here is derived from an EMBL/GenBank/DDBJ whole genome shotgun (WGS) entry which is preliminary data.</text>
</comment>
<name>A0ABX0HXI1_9BURK</name>